<accession>A0A165TTX4</accession>
<dbReference type="STRING" id="1314782.A0A165TTX4"/>
<reference evidence="4 5" key="1">
    <citation type="journal article" date="2016" name="Mol. Biol. Evol.">
        <title>Comparative Genomics of Early-Diverging Mushroom-Forming Fungi Provides Insights into the Origins of Lignocellulose Decay Capabilities.</title>
        <authorList>
            <person name="Nagy L.G."/>
            <person name="Riley R."/>
            <person name="Tritt A."/>
            <person name="Adam C."/>
            <person name="Daum C."/>
            <person name="Floudas D."/>
            <person name="Sun H."/>
            <person name="Yadav J.S."/>
            <person name="Pangilinan J."/>
            <person name="Larsson K.H."/>
            <person name="Matsuura K."/>
            <person name="Barry K."/>
            <person name="Labutti K."/>
            <person name="Kuo R."/>
            <person name="Ohm R.A."/>
            <person name="Bhattacharya S.S."/>
            <person name="Shirouzu T."/>
            <person name="Yoshinaga Y."/>
            <person name="Martin F.M."/>
            <person name="Grigoriev I.V."/>
            <person name="Hibbett D.S."/>
        </authorList>
    </citation>
    <scope>NUCLEOTIDE SEQUENCE [LARGE SCALE GENOMIC DNA]</scope>
    <source>
        <strain evidence="4 5">HHB14362 ss-1</strain>
    </source>
</reference>
<proteinExistence type="predicted"/>
<dbReference type="InterPro" id="IPR050188">
    <property type="entry name" value="RluA_PseudoU_synthase"/>
</dbReference>
<organism evidence="4 5">
    <name type="scientific">Neolentinus lepideus HHB14362 ss-1</name>
    <dbReference type="NCBI Taxonomy" id="1314782"/>
    <lineage>
        <taxon>Eukaryota</taxon>
        <taxon>Fungi</taxon>
        <taxon>Dikarya</taxon>
        <taxon>Basidiomycota</taxon>
        <taxon>Agaricomycotina</taxon>
        <taxon>Agaricomycetes</taxon>
        <taxon>Gloeophyllales</taxon>
        <taxon>Gloeophyllaceae</taxon>
        <taxon>Neolentinus</taxon>
    </lineage>
</organism>
<keyword evidence="5" id="KW-1185">Reference proteome</keyword>
<dbReference type="InterPro" id="IPR006145">
    <property type="entry name" value="PsdUridine_synth_RsuA/RluA"/>
</dbReference>
<feature type="active site" evidence="1">
    <location>
        <position position="165"/>
    </location>
</feature>
<dbReference type="Proteomes" id="UP000076761">
    <property type="component" value="Unassembled WGS sequence"/>
</dbReference>
<protein>
    <submittedName>
        <fullName evidence="4">Pseudouridine synthase</fullName>
    </submittedName>
</protein>
<dbReference type="NCBIfam" id="TIGR00005">
    <property type="entry name" value="rluA_subfam"/>
    <property type="match status" value="1"/>
</dbReference>
<dbReference type="Pfam" id="PF00849">
    <property type="entry name" value="PseudoU_synth_2"/>
    <property type="match status" value="1"/>
</dbReference>
<dbReference type="PANTHER" id="PTHR21600">
    <property type="entry name" value="MITOCHONDRIAL RNA PSEUDOURIDINE SYNTHASE"/>
    <property type="match status" value="1"/>
</dbReference>
<dbReference type="CDD" id="cd02557">
    <property type="entry name" value="PseudoU_synth_ScRIB2"/>
    <property type="match status" value="1"/>
</dbReference>
<evidence type="ECO:0000259" key="3">
    <source>
        <dbReference type="Pfam" id="PF00849"/>
    </source>
</evidence>
<evidence type="ECO:0000256" key="1">
    <source>
        <dbReference type="PIRSR" id="PIRSR606225-1"/>
    </source>
</evidence>
<evidence type="ECO:0000313" key="4">
    <source>
        <dbReference type="EMBL" id="KZT27171.1"/>
    </source>
</evidence>
<feature type="compositionally biased region" description="Polar residues" evidence="2">
    <location>
        <begin position="313"/>
        <end position="335"/>
    </location>
</feature>
<dbReference type="AlphaFoldDB" id="A0A165TTX4"/>
<dbReference type="PROSITE" id="PS01129">
    <property type="entry name" value="PSI_RLU"/>
    <property type="match status" value="1"/>
</dbReference>
<dbReference type="SUPFAM" id="SSF55120">
    <property type="entry name" value="Pseudouridine synthase"/>
    <property type="match status" value="1"/>
</dbReference>
<dbReference type="Gene3D" id="3.30.2350.10">
    <property type="entry name" value="Pseudouridine synthase"/>
    <property type="match status" value="1"/>
</dbReference>
<feature type="region of interest" description="Disordered" evidence="2">
    <location>
        <begin position="299"/>
        <end position="339"/>
    </location>
</feature>
<gene>
    <name evidence="4" type="ORF">NEOLEDRAFT_1089303</name>
</gene>
<name>A0A165TTX4_9AGAM</name>
<dbReference type="GO" id="GO:0009982">
    <property type="term" value="F:pseudouridine synthase activity"/>
    <property type="evidence" value="ECO:0007669"/>
    <property type="project" value="InterPro"/>
</dbReference>
<dbReference type="FunCoup" id="A0A165TTX4">
    <property type="interactions" value="315"/>
</dbReference>
<dbReference type="InterPro" id="IPR006225">
    <property type="entry name" value="PsdUridine_synth_RluC/D"/>
</dbReference>
<dbReference type="OrthoDB" id="424794at2759"/>
<evidence type="ECO:0000313" key="5">
    <source>
        <dbReference type="Proteomes" id="UP000076761"/>
    </source>
</evidence>
<evidence type="ECO:0000256" key="2">
    <source>
        <dbReference type="SAM" id="MobiDB-lite"/>
    </source>
</evidence>
<feature type="region of interest" description="Disordered" evidence="2">
    <location>
        <begin position="414"/>
        <end position="436"/>
    </location>
</feature>
<dbReference type="InParanoid" id="A0A165TTX4"/>
<dbReference type="GO" id="GO:0003723">
    <property type="term" value="F:RNA binding"/>
    <property type="evidence" value="ECO:0007669"/>
    <property type="project" value="InterPro"/>
</dbReference>
<feature type="domain" description="Pseudouridine synthase RsuA/RluA-like" evidence="3">
    <location>
        <begin position="123"/>
        <end position="270"/>
    </location>
</feature>
<dbReference type="PANTHER" id="PTHR21600:SF40">
    <property type="entry name" value="PSEUDOURIDYLATE SYNTHASE RPUSD2"/>
    <property type="match status" value="1"/>
</dbReference>
<sequence>MADTSVKAVTTPTIKKVDDRKQDSGAKRLKKIPAYWYPYHTMAKGRWLGREILEVVSTEFRDRSMEYYRYALESGVTTINGRVASPDTVIKDGDRIENIVHRHEPPITATPVRVLYEDKEREFIVIDKPGSIPVHPVGRYFKNSLSEIMKDDFHYEKVYTVNRLDRLTSGLMILALSPACARIISDEFVAGKVKKEYIARVRGCFPEEDVICEQPLLCVDRQMGLNVVHPDGKEAKTIFKRLHYDINTDSSVIHCRPLTGRSHQIRVHLQYLGHPIANDPIYSEERIWGPKIGKDGIDVIPSDERAAPAPPSHLTSELSVNPESSSFAFPSSNGEATAANMNREGGEATTSGLERKLLPRETGHDIGLGSPVPLSADAVQVITRLRNMKDEDEDWSRWRDVVFLAKGRLAPKNIMQRPLPPQNRRQRGGSGWADNPKKLDEAAVDLEAKVDNDSSAAVVVEDKETKGKQQLTTEEAFARLTAIDPDPDAPIPLAEEHEKISDDVRYCQECYLPLHPDPKPEKLYIFLHALRYTTSLGVYETEMPEWAVEGWEWDRSA</sequence>
<dbReference type="EMBL" id="KV425563">
    <property type="protein sequence ID" value="KZT27171.1"/>
    <property type="molecule type" value="Genomic_DNA"/>
</dbReference>
<dbReference type="GO" id="GO:0000455">
    <property type="term" value="P:enzyme-directed rRNA pseudouridine synthesis"/>
    <property type="evidence" value="ECO:0007669"/>
    <property type="project" value="TreeGrafter"/>
</dbReference>
<dbReference type="InterPro" id="IPR006224">
    <property type="entry name" value="PsdUridine_synth_RluA-like_CS"/>
</dbReference>
<dbReference type="InterPro" id="IPR020103">
    <property type="entry name" value="PsdUridine_synth_cat_dom_sf"/>
</dbReference>